<dbReference type="AlphaFoldDB" id="A0A1R3HTF6"/>
<organism evidence="2 3">
    <name type="scientific">Corchorus olitorius</name>
    <dbReference type="NCBI Taxonomy" id="93759"/>
    <lineage>
        <taxon>Eukaryota</taxon>
        <taxon>Viridiplantae</taxon>
        <taxon>Streptophyta</taxon>
        <taxon>Embryophyta</taxon>
        <taxon>Tracheophyta</taxon>
        <taxon>Spermatophyta</taxon>
        <taxon>Magnoliopsida</taxon>
        <taxon>eudicotyledons</taxon>
        <taxon>Gunneridae</taxon>
        <taxon>Pentapetalae</taxon>
        <taxon>rosids</taxon>
        <taxon>malvids</taxon>
        <taxon>Malvales</taxon>
        <taxon>Malvaceae</taxon>
        <taxon>Grewioideae</taxon>
        <taxon>Apeibeae</taxon>
        <taxon>Corchorus</taxon>
    </lineage>
</organism>
<dbReference type="EMBL" id="AWUE01019422">
    <property type="protein sequence ID" value="OMO73534.1"/>
    <property type="molecule type" value="Genomic_DNA"/>
</dbReference>
<sequence>MEKSSDLESQLAKVEENLVLILESINKGKEEAKFPEGKRLDVEVRLDFIEKLARKIKVVAFKDKDEINPQLVSKKLSKLRIECGPEVEKEEIKLDKRRFEEFELQFEKQLEDQQKLNEELKEELGQVKQKQKIFDQYLAAKKSMSTKNPEHTRLMERLVERETAINRMFMQYGSPGQQIQQVGGIRTDQKNVSVIPKKSRVDAAGSRKRPSVEPCLPLEKKVRFRSFGRTGGVKEVVVPFEHYTQQLPQQLSLLDNKGLIVVDVQPCRGGLTLRRKVSSGVGEMQQGELDLRELESPRVSVNE</sequence>
<comment type="caution">
    <text evidence="2">The sequence shown here is derived from an EMBL/GenBank/DDBJ whole genome shotgun (WGS) entry which is preliminary data.</text>
</comment>
<dbReference type="OrthoDB" id="10471859at2759"/>
<evidence type="ECO:0000256" key="1">
    <source>
        <dbReference type="SAM" id="Coils"/>
    </source>
</evidence>
<protein>
    <submittedName>
        <fullName evidence="2">Type I secretion membrane fusion protein, HlyD family</fullName>
    </submittedName>
</protein>
<dbReference type="Proteomes" id="UP000187203">
    <property type="component" value="Unassembled WGS sequence"/>
</dbReference>
<feature type="coiled-coil region" evidence="1">
    <location>
        <begin position="99"/>
        <end position="133"/>
    </location>
</feature>
<proteinExistence type="predicted"/>
<evidence type="ECO:0000313" key="3">
    <source>
        <dbReference type="Proteomes" id="UP000187203"/>
    </source>
</evidence>
<accession>A0A1R3HTF6</accession>
<keyword evidence="3" id="KW-1185">Reference proteome</keyword>
<evidence type="ECO:0000313" key="2">
    <source>
        <dbReference type="EMBL" id="OMO73534.1"/>
    </source>
</evidence>
<keyword evidence="1" id="KW-0175">Coiled coil</keyword>
<gene>
    <name evidence="2" type="ORF">COLO4_27019</name>
</gene>
<name>A0A1R3HTF6_9ROSI</name>
<reference evidence="3" key="1">
    <citation type="submission" date="2013-09" db="EMBL/GenBank/DDBJ databases">
        <title>Corchorus olitorius genome sequencing.</title>
        <authorList>
            <person name="Alam M."/>
            <person name="Haque M.S."/>
            <person name="Islam M.S."/>
            <person name="Emdad E.M."/>
            <person name="Islam M.M."/>
            <person name="Ahmed B."/>
            <person name="Halim A."/>
            <person name="Hossen Q.M.M."/>
            <person name="Hossain M.Z."/>
            <person name="Ahmed R."/>
            <person name="Khan M.M."/>
            <person name="Islam R."/>
            <person name="Rashid M.M."/>
            <person name="Khan S.A."/>
            <person name="Rahman M.S."/>
            <person name="Alam M."/>
            <person name="Yahiya A.S."/>
            <person name="Khan M.S."/>
            <person name="Azam M.S."/>
            <person name="Haque T."/>
            <person name="Lashkar M.Z.H."/>
            <person name="Akhand A.I."/>
            <person name="Morshed G."/>
            <person name="Roy S."/>
            <person name="Uddin K.S."/>
            <person name="Rabeya T."/>
            <person name="Hossain A.S."/>
            <person name="Chowdhury A."/>
            <person name="Snigdha A.R."/>
            <person name="Mortoza M.S."/>
            <person name="Matin S.A."/>
            <person name="Hoque S.M.E."/>
            <person name="Islam M.K."/>
            <person name="Roy D.K."/>
            <person name="Haider R."/>
            <person name="Moosa M.M."/>
            <person name="Elias S.M."/>
            <person name="Hasan A.M."/>
            <person name="Jahan S."/>
            <person name="Shafiuddin M."/>
            <person name="Mahmood N."/>
            <person name="Shommy N.S."/>
        </authorList>
    </citation>
    <scope>NUCLEOTIDE SEQUENCE [LARGE SCALE GENOMIC DNA]</scope>
    <source>
        <strain evidence="3">cv. O-4</strain>
    </source>
</reference>